<keyword evidence="1" id="KW-0472">Membrane</keyword>
<dbReference type="EMBL" id="JACHLP010000009">
    <property type="protein sequence ID" value="MBB4845363.1"/>
    <property type="molecule type" value="Genomic_DNA"/>
</dbReference>
<gene>
    <name evidence="3" type="ORF">HNP55_003913</name>
</gene>
<feature type="domain" description="LiaF transmembrane" evidence="2">
    <location>
        <begin position="16"/>
        <end position="106"/>
    </location>
</feature>
<evidence type="ECO:0000313" key="3">
    <source>
        <dbReference type="EMBL" id="MBB4845363.1"/>
    </source>
</evidence>
<evidence type="ECO:0000256" key="1">
    <source>
        <dbReference type="SAM" id="Phobius"/>
    </source>
</evidence>
<accession>A0A840LFE5</accession>
<dbReference type="RefSeq" id="WP_184303280.1">
    <property type="nucleotide sequence ID" value="NZ_JACHLP010000009.1"/>
</dbReference>
<sequence length="130" mass="14442">MSIKPPRKGRPQDHVFAGLCLIVIGLVALLEQRGYHLIAWLWAHWPLALGAVGLVRLVTARDLNQVGSGVLILLLSAWLYACEMAYLGMDYYNSWPVLLVGLGLWKLVLGALSLRQENTVEVTVPEQKQP</sequence>
<feature type="transmembrane region" description="Helical" evidence="1">
    <location>
        <begin position="95"/>
        <end position="114"/>
    </location>
</feature>
<protein>
    <recommendedName>
        <fullName evidence="2">LiaF transmembrane domain-containing protein</fullName>
    </recommendedName>
</protein>
<dbReference type="InterPro" id="IPR054331">
    <property type="entry name" value="LiaF_TM"/>
</dbReference>
<keyword evidence="1" id="KW-0812">Transmembrane</keyword>
<dbReference type="Proteomes" id="UP000562027">
    <property type="component" value="Unassembled WGS sequence"/>
</dbReference>
<keyword evidence="1" id="KW-1133">Transmembrane helix</keyword>
<organism evidence="3 4">
    <name type="scientific">Roseateles oligotrophus</name>
    <dbReference type="NCBI Taxonomy" id="1769250"/>
    <lineage>
        <taxon>Bacteria</taxon>
        <taxon>Pseudomonadati</taxon>
        <taxon>Pseudomonadota</taxon>
        <taxon>Betaproteobacteria</taxon>
        <taxon>Burkholderiales</taxon>
        <taxon>Sphaerotilaceae</taxon>
        <taxon>Roseateles</taxon>
    </lineage>
</organism>
<reference evidence="3 4" key="1">
    <citation type="submission" date="2020-08" db="EMBL/GenBank/DDBJ databases">
        <title>Functional genomics of gut bacteria from endangered species of beetles.</title>
        <authorList>
            <person name="Carlos-Shanley C."/>
        </authorList>
    </citation>
    <scope>NUCLEOTIDE SEQUENCE [LARGE SCALE GENOMIC DNA]</scope>
    <source>
        <strain evidence="3 4">S00239</strain>
    </source>
</reference>
<feature type="transmembrane region" description="Helical" evidence="1">
    <location>
        <begin position="70"/>
        <end position="89"/>
    </location>
</feature>
<name>A0A840LFE5_9BURK</name>
<dbReference type="Pfam" id="PF22570">
    <property type="entry name" value="LiaF-TM"/>
    <property type="match status" value="1"/>
</dbReference>
<dbReference type="AlphaFoldDB" id="A0A840LFE5"/>
<proteinExistence type="predicted"/>
<feature type="transmembrane region" description="Helical" evidence="1">
    <location>
        <begin position="12"/>
        <end position="31"/>
    </location>
</feature>
<feature type="transmembrane region" description="Helical" evidence="1">
    <location>
        <begin position="37"/>
        <end position="58"/>
    </location>
</feature>
<comment type="caution">
    <text evidence="3">The sequence shown here is derived from an EMBL/GenBank/DDBJ whole genome shotgun (WGS) entry which is preliminary data.</text>
</comment>
<keyword evidence="4" id="KW-1185">Reference proteome</keyword>
<evidence type="ECO:0000313" key="4">
    <source>
        <dbReference type="Proteomes" id="UP000562027"/>
    </source>
</evidence>
<evidence type="ECO:0000259" key="2">
    <source>
        <dbReference type="Pfam" id="PF22570"/>
    </source>
</evidence>